<dbReference type="InterPro" id="IPR001041">
    <property type="entry name" value="2Fe-2S_ferredoxin-type"/>
</dbReference>
<keyword evidence="4" id="KW-1185">Reference proteome</keyword>
<dbReference type="Proteomes" id="UP000198642">
    <property type="component" value="Unassembled WGS sequence"/>
</dbReference>
<dbReference type="EMBL" id="FOJW01000002">
    <property type="protein sequence ID" value="SFA84101.1"/>
    <property type="molecule type" value="Genomic_DNA"/>
</dbReference>
<dbReference type="InterPro" id="IPR042204">
    <property type="entry name" value="2Fe-2S-bd_N"/>
</dbReference>
<organism evidence="3 4">
    <name type="scientific">Lentibacillus halodurans</name>
    <dbReference type="NCBI Taxonomy" id="237679"/>
    <lineage>
        <taxon>Bacteria</taxon>
        <taxon>Bacillati</taxon>
        <taxon>Bacillota</taxon>
        <taxon>Bacilli</taxon>
        <taxon>Bacillales</taxon>
        <taxon>Bacillaceae</taxon>
        <taxon>Lentibacillus</taxon>
    </lineage>
</organism>
<dbReference type="GO" id="GO:0016491">
    <property type="term" value="F:oxidoreductase activity"/>
    <property type="evidence" value="ECO:0007669"/>
    <property type="project" value="UniProtKB-KW"/>
</dbReference>
<dbReference type="STRING" id="237679.SAMN04488072_102248"/>
<evidence type="ECO:0000313" key="3">
    <source>
        <dbReference type="EMBL" id="SFA84101.1"/>
    </source>
</evidence>
<evidence type="ECO:0000313" key="4">
    <source>
        <dbReference type="Proteomes" id="UP000198642"/>
    </source>
</evidence>
<dbReference type="Gene3D" id="3.10.20.440">
    <property type="entry name" value="2Fe-2S iron-sulphur cluster binding domain, sarcosine oxidase, alpha subunit, N-terminal domain"/>
    <property type="match status" value="1"/>
</dbReference>
<evidence type="ECO:0000256" key="1">
    <source>
        <dbReference type="ARBA" id="ARBA00023002"/>
    </source>
</evidence>
<dbReference type="RefSeq" id="WP_342028010.1">
    <property type="nucleotide sequence ID" value="NZ_FOJW01000002.1"/>
</dbReference>
<proteinExistence type="predicted"/>
<feature type="domain" description="2Fe-2S ferredoxin-type" evidence="2">
    <location>
        <begin position="15"/>
        <end position="97"/>
    </location>
</feature>
<dbReference type="InterPro" id="IPR036010">
    <property type="entry name" value="2Fe-2S_ferredoxin-like_sf"/>
</dbReference>
<dbReference type="GO" id="GO:0051536">
    <property type="term" value="F:iron-sulfur cluster binding"/>
    <property type="evidence" value="ECO:0007669"/>
    <property type="project" value="InterPro"/>
</dbReference>
<sequence>MRINEHPILGKQDKDAVTITYNGLNYEAYEGESIAAALLAHNIRILRYSEKCHEPRGIYCGIGHCYECRVMVDGERSVRACITNVKDGMHIRYQTGEFL</sequence>
<dbReference type="Pfam" id="PF13510">
    <property type="entry name" value="Fer2_4"/>
    <property type="match status" value="1"/>
</dbReference>
<dbReference type="PROSITE" id="PS51085">
    <property type="entry name" value="2FE2S_FER_2"/>
    <property type="match status" value="1"/>
</dbReference>
<protein>
    <submittedName>
        <fullName evidence="3">Sarcosine oxidase subunit alpha</fullName>
    </submittedName>
</protein>
<name>A0A1I0W6C2_9BACI</name>
<reference evidence="3 4" key="1">
    <citation type="submission" date="2016-10" db="EMBL/GenBank/DDBJ databases">
        <authorList>
            <person name="de Groot N.N."/>
        </authorList>
    </citation>
    <scope>NUCLEOTIDE SEQUENCE [LARGE SCALE GENOMIC DNA]</scope>
    <source>
        <strain evidence="3 4">CGMCC 1.3702</strain>
    </source>
</reference>
<dbReference type="SUPFAM" id="SSF54292">
    <property type="entry name" value="2Fe-2S ferredoxin-like"/>
    <property type="match status" value="1"/>
</dbReference>
<evidence type="ECO:0000259" key="2">
    <source>
        <dbReference type="PROSITE" id="PS51085"/>
    </source>
</evidence>
<dbReference type="CDD" id="cd00207">
    <property type="entry name" value="fer2"/>
    <property type="match status" value="1"/>
</dbReference>
<dbReference type="AlphaFoldDB" id="A0A1I0W6C2"/>
<keyword evidence="1" id="KW-0560">Oxidoreductase</keyword>
<gene>
    <name evidence="3" type="ORF">SAMN04488072_102248</name>
</gene>
<accession>A0A1I0W6C2</accession>